<dbReference type="KEGG" id="vg:15152041"/>
<gene>
    <name evidence="3" type="ORF">HhPH1_gp38</name>
</gene>
<evidence type="ECO:0000313" key="4">
    <source>
        <dbReference type="Proteomes" id="UP000012173"/>
    </source>
</evidence>
<dbReference type="OrthoDB" id="8006at10239"/>
<evidence type="ECO:0000256" key="2">
    <source>
        <dbReference type="SAM" id="MobiDB-lite"/>
    </source>
</evidence>
<protein>
    <submittedName>
        <fullName evidence="3">Uncharacterized protein</fullName>
    </submittedName>
</protein>
<sequence>MTDERDPKVSYRMPREKLETLQTLAEQYEVSLSALLRRFDSYGLETNAEAVAVEAQIENLRQDIIDYGKPIDKAGGFAGRVRSDFEKRFKNGYDAKWLVAKAESYRREAEMLEEKVEEHPDAPPVEEGELVEEVDRVLRDALEAMKLSDWADRYSNPFERLTGVSEGKEGRRFALVLTRNALRMDRDLEPLRSGIGSERRVRADDLPDLADEELPPTVERDDVARVARQLADRGVDPDEMDLDPTEFDPFGWTDAEPVEDDVVTVESTETPELPDDAETDGDPQVVAPDGGRNEATVAYASTADDPEPDRDVGDVVEWAAERLRDERSYSDYEDWKAEQKRRKARESAENQVRAVFETDTTNWQTEIMDRSTLTPDDIVELADDYNDERTAALRGERDSAPQALEDGQGGVTLE</sequence>
<accession>M4JFB2</accession>
<evidence type="ECO:0000313" key="3">
    <source>
        <dbReference type="EMBL" id="AGC65563.1"/>
    </source>
</evidence>
<feature type="region of interest" description="Disordered" evidence="2">
    <location>
        <begin position="327"/>
        <end position="349"/>
    </location>
</feature>
<feature type="compositionally biased region" description="Basic and acidic residues" evidence="2">
    <location>
        <begin position="389"/>
        <end position="399"/>
    </location>
</feature>
<feature type="region of interest" description="Disordered" evidence="2">
    <location>
        <begin position="264"/>
        <end position="292"/>
    </location>
</feature>
<feature type="compositionally biased region" description="Basic and acidic residues" evidence="2">
    <location>
        <begin position="327"/>
        <end position="338"/>
    </location>
</feature>
<evidence type="ECO:0000256" key="1">
    <source>
        <dbReference type="SAM" id="Coils"/>
    </source>
</evidence>
<feature type="region of interest" description="Disordered" evidence="2">
    <location>
        <begin position="389"/>
        <end position="414"/>
    </location>
</feature>
<name>M4JFB2_9VIRU</name>
<dbReference type="EMBL" id="KC252997">
    <property type="protein sequence ID" value="AGC65563.1"/>
    <property type="molecule type" value="Genomic_DNA"/>
</dbReference>
<reference evidence="3 4" key="1">
    <citation type="journal article" date="2013" name="Archaea">
        <title>PH1: An Archaeovirus of Haloarcula hispanica Related to SH1 and HHIV-2.</title>
        <authorList>
            <person name="Porter K."/>
            <person name="Tang S.-L."/>
            <person name="Chen C.-P."/>
            <person name="Chiang P.-W."/>
            <person name="Hong M.-J."/>
            <person name="Dyall-Smith M.L."/>
        </authorList>
    </citation>
    <scope>NUCLEOTIDE SEQUENCE [LARGE SCALE GENOMIC DNA]</scope>
    <source>
        <strain evidence="3">1</strain>
    </source>
</reference>
<organism evidence="3 4">
    <name type="scientific">Haloarcula hispanica virus PH1</name>
    <dbReference type="NCBI Taxonomy" id="1282967"/>
    <lineage>
        <taxon>Viruses</taxon>
        <taxon>Singelaviria</taxon>
        <taxon>Helvetiavirae</taxon>
        <taxon>Dividoviricota</taxon>
        <taxon>Laserviricetes</taxon>
        <taxon>Halopanivirales</taxon>
        <taxon>Sphaerolipoviridae</taxon>
        <taxon>Alphasphaerolipovirus</taxon>
        <taxon>Alphasphaerolipovirus pinkense</taxon>
    </lineage>
</organism>
<keyword evidence="4" id="KW-1185">Reference proteome</keyword>
<dbReference type="RefSeq" id="YP_007761627.1">
    <property type="nucleotide sequence ID" value="NC_020998.1"/>
</dbReference>
<dbReference type="GeneID" id="15152041"/>
<feature type="coiled-coil region" evidence="1">
    <location>
        <begin position="95"/>
        <end position="122"/>
    </location>
</feature>
<feature type="compositionally biased region" description="Acidic residues" evidence="2">
    <location>
        <begin position="272"/>
        <end position="281"/>
    </location>
</feature>
<keyword evidence="1" id="KW-0175">Coiled coil</keyword>
<dbReference type="Proteomes" id="UP000012173">
    <property type="component" value="Segment"/>
</dbReference>
<proteinExistence type="predicted"/>